<dbReference type="GO" id="GO:0006351">
    <property type="term" value="P:DNA-templated transcription"/>
    <property type="evidence" value="ECO:0007669"/>
    <property type="project" value="TreeGrafter"/>
</dbReference>
<comment type="similarity">
    <text evidence="1">Belongs to the LysR transcriptional regulatory family.</text>
</comment>
<evidence type="ECO:0000313" key="6">
    <source>
        <dbReference type="EMBL" id="PKR89138.1"/>
    </source>
</evidence>
<dbReference type="Gene3D" id="3.40.190.290">
    <property type="match status" value="1"/>
</dbReference>
<keyword evidence="4" id="KW-0804">Transcription</keyword>
<evidence type="ECO:0000256" key="3">
    <source>
        <dbReference type="ARBA" id="ARBA00023125"/>
    </source>
</evidence>
<name>A0A1I4UJM7_9HYPH</name>
<dbReference type="InterPro" id="IPR058163">
    <property type="entry name" value="LysR-type_TF_proteobact-type"/>
</dbReference>
<dbReference type="InterPro" id="IPR000847">
    <property type="entry name" value="LysR_HTH_N"/>
</dbReference>
<keyword evidence="7" id="KW-1185">Reference proteome</keyword>
<dbReference type="PRINTS" id="PR00039">
    <property type="entry name" value="HTHLYSR"/>
</dbReference>
<protein>
    <submittedName>
        <fullName evidence="6">LysR family transcriptional regulator</fullName>
    </submittedName>
</protein>
<dbReference type="InterPro" id="IPR005119">
    <property type="entry name" value="LysR_subst-bd"/>
</dbReference>
<dbReference type="RefSeq" id="WP_101289147.1">
    <property type="nucleotide sequence ID" value="NZ_FOUQ01000008.1"/>
</dbReference>
<gene>
    <name evidence="6" type="ORF">CXZ10_10645</name>
</gene>
<sequence length="301" mass="32585">MRGVEYAELEAFLAVARLGSFRRAAEALTVSPSAISHTVRALEERLGTRLFHRTTRSLSLTEDGARLRDRIAPAFAAIAFSVAEAAREAGTLSGTVRLTVPRVASQMILAPRLPSFLRRHPDISVEVDINDQLIDSVAEGFDAGIRLGEALRSDMESLPISPPLRGLLVASPDYLARHGRPREPADLDGHRWLNYRLGAGRTLAWEFQRGDAGTVLSKAGALSTNDADLLIAAALEGCGIACVTEGTVDPHLKSGGLVTVLEEWSQPYPGWFIYFPKGRLLSPALRLLCRHLGEGFLGDDA</sequence>
<dbReference type="SUPFAM" id="SSF46785">
    <property type="entry name" value="Winged helix' DNA-binding domain"/>
    <property type="match status" value="1"/>
</dbReference>
<comment type="caution">
    <text evidence="6">The sequence shown here is derived from an EMBL/GenBank/DDBJ whole genome shotgun (WGS) entry which is preliminary data.</text>
</comment>
<dbReference type="AlphaFoldDB" id="A0A1I4UJM7"/>
<evidence type="ECO:0000259" key="5">
    <source>
        <dbReference type="PROSITE" id="PS50931"/>
    </source>
</evidence>
<dbReference type="Pfam" id="PF03466">
    <property type="entry name" value="LysR_substrate"/>
    <property type="match status" value="1"/>
</dbReference>
<feature type="domain" description="HTH lysR-type" evidence="5">
    <location>
        <begin position="4"/>
        <end position="61"/>
    </location>
</feature>
<reference evidence="6 7" key="1">
    <citation type="submission" date="2017-12" db="EMBL/GenBank/DDBJ databases">
        <title>Anaerobic carbon monoxide metabolism by Pleomorphomonas carboxyditropha sp. nov., a new mesophilic hydrogenogenic carboxidotroph.</title>
        <authorList>
            <person name="Esquivel-Elizondo S."/>
            <person name="Krajmalnik-Brown R."/>
        </authorList>
    </citation>
    <scope>NUCLEOTIDE SEQUENCE [LARGE SCALE GENOMIC DNA]</scope>
    <source>
        <strain evidence="6 7">R5-392</strain>
    </source>
</reference>
<dbReference type="Gene3D" id="1.10.10.10">
    <property type="entry name" value="Winged helix-like DNA-binding domain superfamily/Winged helix DNA-binding domain"/>
    <property type="match status" value="1"/>
</dbReference>
<evidence type="ECO:0000256" key="1">
    <source>
        <dbReference type="ARBA" id="ARBA00009437"/>
    </source>
</evidence>
<dbReference type="InterPro" id="IPR036388">
    <property type="entry name" value="WH-like_DNA-bd_sf"/>
</dbReference>
<proteinExistence type="inferred from homology"/>
<dbReference type="OrthoDB" id="9813056at2"/>
<dbReference type="PROSITE" id="PS50931">
    <property type="entry name" value="HTH_LYSR"/>
    <property type="match status" value="1"/>
</dbReference>
<dbReference type="PANTHER" id="PTHR30537:SF1">
    <property type="entry name" value="HTH-TYPE TRANSCRIPTIONAL REGULATOR PGRR"/>
    <property type="match status" value="1"/>
</dbReference>
<accession>A0A1I4UJM7</accession>
<dbReference type="EMBL" id="PJNW01000007">
    <property type="protein sequence ID" value="PKR89138.1"/>
    <property type="molecule type" value="Genomic_DNA"/>
</dbReference>
<dbReference type="PANTHER" id="PTHR30537">
    <property type="entry name" value="HTH-TYPE TRANSCRIPTIONAL REGULATOR"/>
    <property type="match status" value="1"/>
</dbReference>
<evidence type="ECO:0000256" key="4">
    <source>
        <dbReference type="ARBA" id="ARBA00023163"/>
    </source>
</evidence>
<keyword evidence="2" id="KW-0805">Transcription regulation</keyword>
<evidence type="ECO:0000256" key="2">
    <source>
        <dbReference type="ARBA" id="ARBA00023015"/>
    </source>
</evidence>
<dbReference type="GO" id="GO:0043565">
    <property type="term" value="F:sequence-specific DNA binding"/>
    <property type="evidence" value="ECO:0007669"/>
    <property type="project" value="TreeGrafter"/>
</dbReference>
<dbReference type="Proteomes" id="UP000233491">
    <property type="component" value="Unassembled WGS sequence"/>
</dbReference>
<dbReference type="InterPro" id="IPR036390">
    <property type="entry name" value="WH_DNA-bd_sf"/>
</dbReference>
<evidence type="ECO:0000313" key="7">
    <source>
        <dbReference type="Proteomes" id="UP000233491"/>
    </source>
</evidence>
<organism evidence="6 7">
    <name type="scientific">Pleomorphomonas diazotrophica</name>
    <dbReference type="NCBI Taxonomy" id="1166257"/>
    <lineage>
        <taxon>Bacteria</taxon>
        <taxon>Pseudomonadati</taxon>
        <taxon>Pseudomonadota</taxon>
        <taxon>Alphaproteobacteria</taxon>
        <taxon>Hyphomicrobiales</taxon>
        <taxon>Pleomorphomonadaceae</taxon>
        <taxon>Pleomorphomonas</taxon>
    </lineage>
</organism>
<dbReference type="Pfam" id="PF00126">
    <property type="entry name" value="HTH_1"/>
    <property type="match status" value="1"/>
</dbReference>
<dbReference type="GO" id="GO:0003700">
    <property type="term" value="F:DNA-binding transcription factor activity"/>
    <property type="evidence" value="ECO:0007669"/>
    <property type="project" value="InterPro"/>
</dbReference>
<keyword evidence="3" id="KW-0238">DNA-binding</keyword>
<dbReference type="FunFam" id="1.10.10.10:FF:000001">
    <property type="entry name" value="LysR family transcriptional regulator"/>
    <property type="match status" value="1"/>
</dbReference>
<dbReference type="SUPFAM" id="SSF53850">
    <property type="entry name" value="Periplasmic binding protein-like II"/>
    <property type="match status" value="1"/>
</dbReference>